<dbReference type="AlphaFoldDB" id="A0A0C9ZUF4"/>
<sequence>MITTFYRSYYYHSSTDSNRLSEIQGIRNCSYYLDTWFFLFLSTSVCIAVPMVSFKTLLSYSHISNYQ</sequence>
<dbReference type="Proteomes" id="UP000054485">
    <property type="component" value="Unassembled WGS sequence"/>
</dbReference>
<feature type="transmembrane region" description="Helical" evidence="1">
    <location>
        <begin position="36"/>
        <end position="58"/>
    </location>
</feature>
<dbReference type="EMBL" id="KN836061">
    <property type="protein sequence ID" value="KIK32981.1"/>
    <property type="molecule type" value="Genomic_DNA"/>
</dbReference>
<evidence type="ECO:0000313" key="2">
    <source>
        <dbReference type="EMBL" id="KIK32981.1"/>
    </source>
</evidence>
<reference evidence="2 3" key="1">
    <citation type="submission" date="2014-04" db="EMBL/GenBank/DDBJ databases">
        <authorList>
            <consortium name="DOE Joint Genome Institute"/>
            <person name="Kuo A."/>
            <person name="Ruytinx J."/>
            <person name="Rineau F."/>
            <person name="Colpaert J."/>
            <person name="Kohler A."/>
            <person name="Nagy L.G."/>
            <person name="Floudas D."/>
            <person name="Copeland A."/>
            <person name="Barry K.W."/>
            <person name="Cichocki N."/>
            <person name="Veneault-Fourrey C."/>
            <person name="LaButti K."/>
            <person name="Lindquist E.A."/>
            <person name="Lipzen A."/>
            <person name="Lundell T."/>
            <person name="Morin E."/>
            <person name="Murat C."/>
            <person name="Sun H."/>
            <person name="Tunlid A."/>
            <person name="Henrissat B."/>
            <person name="Grigoriev I.V."/>
            <person name="Hibbett D.S."/>
            <person name="Martin F."/>
            <person name="Nordberg H.P."/>
            <person name="Cantor M.N."/>
            <person name="Hua S.X."/>
        </authorList>
    </citation>
    <scope>NUCLEOTIDE SEQUENCE [LARGE SCALE GENOMIC DNA]</scope>
    <source>
        <strain evidence="2 3">UH-Slu-Lm8-n1</strain>
    </source>
</reference>
<proteinExistence type="predicted"/>
<protein>
    <submittedName>
        <fullName evidence="2">Unplaced genomic scaffold CY34scaffold_930, whole genome shotgun sequence</fullName>
    </submittedName>
</protein>
<evidence type="ECO:0000256" key="1">
    <source>
        <dbReference type="SAM" id="Phobius"/>
    </source>
</evidence>
<evidence type="ECO:0000313" key="3">
    <source>
        <dbReference type="Proteomes" id="UP000054485"/>
    </source>
</evidence>
<dbReference type="InParanoid" id="A0A0C9ZUF4"/>
<keyword evidence="1" id="KW-0812">Transmembrane</keyword>
<organism evidence="2 3">
    <name type="scientific">Suillus luteus UH-Slu-Lm8-n1</name>
    <dbReference type="NCBI Taxonomy" id="930992"/>
    <lineage>
        <taxon>Eukaryota</taxon>
        <taxon>Fungi</taxon>
        <taxon>Dikarya</taxon>
        <taxon>Basidiomycota</taxon>
        <taxon>Agaricomycotina</taxon>
        <taxon>Agaricomycetes</taxon>
        <taxon>Agaricomycetidae</taxon>
        <taxon>Boletales</taxon>
        <taxon>Suillineae</taxon>
        <taxon>Suillaceae</taxon>
        <taxon>Suillus</taxon>
    </lineage>
</organism>
<keyword evidence="1" id="KW-0472">Membrane</keyword>
<keyword evidence="3" id="KW-1185">Reference proteome</keyword>
<gene>
    <name evidence="2" type="ORF">CY34DRAFT_813937</name>
</gene>
<name>A0A0C9ZUF4_9AGAM</name>
<dbReference type="OrthoDB" id="2705927at2759"/>
<dbReference type="HOGENOM" id="CLU_2929220_0_0_1"/>
<accession>A0A0C9ZUF4</accession>
<reference evidence="3" key="2">
    <citation type="submission" date="2015-01" db="EMBL/GenBank/DDBJ databases">
        <title>Evolutionary Origins and Diversification of the Mycorrhizal Mutualists.</title>
        <authorList>
            <consortium name="DOE Joint Genome Institute"/>
            <consortium name="Mycorrhizal Genomics Consortium"/>
            <person name="Kohler A."/>
            <person name="Kuo A."/>
            <person name="Nagy L.G."/>
            <person name="Floudas D."/>
            <person name="Copeland A."/>
            <person name="Barry K.W."/>
            <person name="Cichocki N."/>
            <person name="Veneault-Fourrey C."/>
            <person name="LaButti K."/>
            <person name="Lindquist E.A."/>
            <person name="Lipzen A."/>
            <person name="Lundell T."/>
            <person name="Morin E."/>
            <person name="Murat C."/>
            <person name="Riley R."/>
            <person name="Ohm R."/>
            <person name="Sun H."/>
            <person name="Tunlid A."/>
            <person name="Henrissat B."/>
            <person name="Grigoriev I.V."/>
            <person name="Hibbett D.S."/>
            <person name="Martin F."/>
        </authorList>
    </citation>
    <scope>NUCLEOTIDE SEQUENCE [LARGE SCALE GENOMIC DNA]</scope>
    <source>
        <strain evidence="3">UH-Slu-Lm8-n1</strain>
    </source>
</reference>
<keyword evidence="1" id="KW-1133">Transmembrane helix</keyword>